<evidence type="ECO:0000313" key="1">
    <source>
        <dbReference type="EMBL" id="KAF2827199.1"/>
    </source>
</evidence>
<protein>
    <recommendedName>
        <fullName evidence="3">BTB domain-containing protein</fullName>
    </recommendedName>
</protein>
<keyword evidence="2" id="KW-1185">Reference proteome</keyword>
<dbReference type="Proteomes" id="UP000799424">
    <property type="component" value="Unassembled WGS sequence"/>
</dbReference>
<evidence type="ECO:0008006" key="3">
    <source>
        <dbReference type="Google" id="ProtNLM"/>
    </source>
</evidence>
<name>A0A6A7A364_9PLEO</name>
<dbReference type="AlphaFoldDB" id="A0A6A7A364"/>
<accession>A0A6A7A364</accession>
<gene>
    <name evidence="1" type="ORF">CC86DRAFT_405341</name>
</gene>
<evidence type="ECO:0000313" key="2">
    <source>
        <dbReference type="Proteomes" id="UP000799424"/>
    </source>
</evidence>
<reference evidence="1" key="1">
    <citation type="journal article" date="2020" name="Stud. Mycol.">
        <title>101 Dothideomycetes genomes: a test case for predicting lifestyles and emergence of pathogens.</title>
        <authorList>
            <person name="Haridas S."/>
            <person name="Albert R."/>
            <person name="Binder M."/>
            <person name="Bloem J."/>
            <person name="Labutti K."/>
            <person name="Salamov A."/>
            <person name="Andreopoulos B."/>
            <person name="Baker S."/>
            <person name="Barry K."/>
            <person name="Bills G."/>
            <person name="Bluhm B."/>
            <person name="Cannon C."/>
            <person name="Castanera R."/>
            <person name="Culley D."/>
            <person name="Daum C."/>
            <person name="Ezra D."/>
            <person name="Gonzalez J."/>
            <person name="Henrissat B."/>
            <person name="Kuo A."/>
            <person name="Liang C."/>
            <person name="Lipzen A."/>
            <person name="Lutzoni F."/>
            <person name="Magnuson J."/>
            <person name="Mondo S."/>
            <person name="Nolan M."/>
            <person name="Ohm R."/>
            <person name="Pangilinan J."/>
            <person name="Park H.-J."/>
            <person name="Ramirez L."/>
            <person name="Alfaro M."/>
            <person name="Sun H."/>
            <person name="Tritt A."/>
            <person name="Yoshinaga Y."/>
            <person name="Zwiers L.-H."/>
            <person name="Turgeon B."/>
            <person name="Goodwin S."/>
            <person name="Spatafora J."/>
            <person name="Crous P."/>
            <person name="Grigoriev I."/>
        </authorList>
    </citation>
    <scope>NUCLEOTIDE SEQUENCE</scope>
    <source>
        <strain evidence="1">CBS 113818</strain>
    </source>
</reference>
<organism evidence="1 2">
    <name type="scientific">Ophiobolus disseminans</name>
    <dbReference type="NCBI Taxonomy" id="1469910"/>
    <lineage>
        <taxon>Eukaryota</taxon>
        <taxon>Fungi</taxon>
        <taxon>Dikarya</taxon>
        <taxon>Ascomycota</taxon>
        <taxon>Pezizomycotina</taxon>
        <taxon>Dothideomycetes</taxon>
        <taxon>Pleosporomycetidae</taxon>
        <taxon>Pleosporales</taxon>
        <taxon>Pleosporineae</taxon>
        <taxon>Phaeosphaeriaceae</taxon>
        <taxon>Ophiobolus</taxon>
    </lineage>
</organism>
<dbReference type="EMBL" id="MU006224">
    <property type="protein sequence ID" value="KAF2827199.1"/>
    <property type="molecule type" value="Genomic_DNA"/>
</dbReference>
<proteinExistence type="predicted"/>
<sequence>MSSRPSRISSVAPDAVDYSGDATEIRVENTKFLIRKSIICKTSEFFKNAAKPGWEGEDGPRPMILDEDDTARIFKL</sequence>